<organism evidence="10 11">
    <name type="scientific">Kyrpidia spormannii</name>
    <dbReference type="NCBI Taxonomy" id="2055160"/>
    <lineage>
        <taxon>Bacteria</taxon>
        <taxon>Bacillati</taxon>
        <taxon>Bacillota</taxon>
        <taxon>Bacilli</taxon>
        <taxon>Bacillales</taxon>
        <taxon>Alicyclobacillaceae</taxon>
        <taxon>Kyrpidia</taxon>
    </lineage>
</organism>
<evidence type="ECO:0000313" key="10">
    <source>
        <dbReference type="EMBL" id="ATY84073.1"/>
    </source>
</evidence>
<feature type="transmembrane region" description="Helical" evidence="8">
    <location>
        <begin position="236"/>
        <end position="252"/>
    </location>
</feature>
<feature type="transmembrane region" description="Helical" evidence="8">
    <location>
        <begin position="187"/>
        <end position="208"/>
    </location>
</feature>
<accession>A0A2K8N3M6</accession>
<feature type="transmembrane region" description="Helical" evidence="8">
    <location>
        <begin position="135"/>
        <end position="154"/>
    </location>
</feature>
<dbReference type="NCBIfam" id="NF003349">
    <property type="entry name" value="PRK04375.1-2"/>
    <property type="match status" value="1"/>
</dbReference>
<feature type="transmembrane region" description="Helical" evidence="8">
    <location>
        <begin position="161"/>
        <end position="181"/>
    </location>
</feature>
<evidence type="ECO:0000256" key="9">
    <source>
        <dbReference type="SAM" id="MobiDB-lite"/>
    </source>
</evidence>
<dbReference type="PANTHER" id="PTHR43448">
    <property type="entry name" value="PROTOHEME IX FARNESYLTRANSFERASE, MITOCHONDRIAL"/>
    <property type="match status" value="1"/>
</dbReference>
<feature type="transmembrane region" description="Helical" evidence="8">
    <location>
        <begin position="258"/>
        <end position="279"/>
    </location>
</feature>
<dbReference type="EMBL" id="CP024955">
    <property type="protein sequence ID" value="ATY84073.1"/>
    <property type="molecule type" value="Genomic_DNA"/>
</dbReference>
<gene>
    <name evidence="8" type="primary">ctaB</name>
    <name evidence="10" type="ORF">CVV65_03165</name>
</gene>
<dbReference type="EC" id="2.5.1.141" evidence="8"/>
<dbReference type="NCBIfam" id="TIGR01473">
    <property type="entry name" value="cyoE_ctaB"/>
    <property type="match status" value="1"/>
</dbReference>
<dbReference type="PROSITE" id="PS00943">
    <property type="entry name" value="UBIA"/>
    <property type="match status" value="1"/>
</dbReference>
<dbReference type="RefSeq" id="WP_100666905.1">
    <property type="nucleotide sequence ID" value="NZ_CP024955.1"/>
</dbReference>
<protein>
    <recommendedName>
        <fullName evidence="8">Protoheme IX farnesyltransferase</fullName>
        <ecNumber evidence="8">2.5.1.141</ecNumber>
    </recommendedName>
    <alternativeName>
        <fullName evidence="8">Heme B farnesyltransferase</fullName>
    </alternativeName>
    <alternativeName>
        <fullName evidence="8">Heme O synthase</fullName>
    </alternativeName>
</protein>
<evidence type="ECO:0000256" key="3">
    <source>
        <dbReference type="ARBA" id="ARBA00022692"/>
    </source>
</evidence>
<keyword evidence="11" id="KW-1185">Reference proteome</keyword>
<dbReference type="AlphaFoldDB" id="A0A2K8N3M6"/>
<evidence type="ECO:0000313" key="11">
    <source>
        <dbReference type="Proteomes" id="UP000231932"/>
    </source>
</evidence>
<evidence type="ECO:0000256" key="1">
    <source>
        <dbReference type="ARBA" id="ARBA00004141"/>
    </source>
</evidence>
<name>A0A2K8N3M6_9BACL</name>
<keyword evidence="6 8" id="KW-0472">Membrane</keyword>
<dbReference type="Gene3D" id="1.10.357.140">
    <property type="entry name" value="UbiA prenyltransferase"/>
    <property type="match status" value="1"/>
</dbReference>
<keyword evidence="3 8" id="KW-0812">Transmembrane</keyword>
<dbReference type="GO" id="GO:0008495">
    <property type="term" value="F:protoheme IX farnesyltransferase activity"/>
    <property type="evidence" value="ECO:0007669"/>
    <property type="project" value="UniProtKB-UniRule"/>
</dbReference>
<evidence type="ECO:0000256" key="4">
    <source>
        <dbReference type="ARBA" id="ARBA00022989"/>
    </source>
</evidence>
<comment type="subcellular location">
    <subcellularLocation>
        <location evidence="8">Cell membrane</location>
        <topology evidence="8">Multi-pass membrane protein</topology>
    </subcellularLocation>
    <subcellularLocation>
        <location evidence="1">Membrane</location>
        <topology evidence="1">Multi-pass membrane protein</topology>
    </subcellularLocation>
</comment>
<comment type="catalytic activity">
    <reaction evidence="7 8">
        <text>heme b + (2E,6E)-farnesyl diphosphate + H2O = Fe(II)-heme o + diphosphate</text>
        <dbReference type="Rhea" id="RHEA:28070"/>
        <dbReference type="ChEBI" id="CHEBI:15377"/>
        <dbReference type="ChEBI" id="CHEBI:33019"/>
        <dbReference type="ChEBI" id="CHEBI:60344"/>
        <dbReference type="ChEBI" id="CHEBI:60530"/>
        <dbReference type="ChEBI" id="CHEBI:175763"/>
        <dbReference type="EC" id="2.5.1.141"/>
    </reaction>
</comment>
<keyword evidence="2 8" id="KW-0808">Transferase</keyword>
<comment type="pathway">
    <text evidence="8">Porphyrin-containing compound metabolism; heme O biosynthesis; heme O from protoheme: step 1/1.</text>
</comment>
<dbReference type="Pfam" id="PF01040">
    <property type="entry name" value="UbiA"/>
    <property type="match status" value="1"/>
</dbReference>
<dbReference type="HAMAP" id="MF_00154">
    <property type="entry name" value="CyoE_CtaB"/>
    <property type="match status" value="1"/>
</dbReference>
<dbReference type="CDD" id="cd13957">
    <property type="entry name" value="PT_UbiA_Cox10"/>
    <property type="match status" value="1"/>
</dbReference>
<keyword evidence="8" id="KW-1003">Cell membrane</keyword>
<evidence type="ECO:0000256" key="6">
    <source>
        <dbReference type="ARBA" id="ARBA00023136"/>
    </source>
</evidence>
<evidence type="ECO:0000256" key="5">
    <source>
        <dbReference type="ARBA" id="ARBA00023133"/>
    </source>
</evidence>
<comment type="similarity">
    <text evidence="8">Belongs to the UbiA prenyltransferase family. Protoheme IX farnesyltransferase subfamily.</text>
</comment>
<dbReference type="OrthoDB" id="9814417at2"/>
<feature type="transmembrane region" description="Helical" evidence="8">
    <location>
        <begin position="108"/>
        <end position="129"/>
    </location>
</feature>
<sequence>MERPAAYDSPTPAQIESDSAAEPQEVSRSWKDYVSITKVGINVANLWTTFAGLWLAGHGRLEGYTTVVTLAGTALVVGGGAALNNWIDRDIDRVMPRTAKRPLANGRIPAVQGLLLGSAISLAGLVLLAVGINGLTALTAFVGWFTYVIVYTLWLKRTTTLNTVVGGIAGAVPPLIGWAAVRGTLDPSAWILFLIIFLWQPPHFFALAMKRVEDYRAAGIPMLPVVRGFEPTRRQMLGYTAVLWPVSLLLFWTGAAGWLYVISAAILGGIYIGMSLWGFRTSDPMKWANGMFRYSLIYLMAICAAAIVGVE</sequence>
<keyword evidence="5 8" id="KW-0350">Heme biosynthesis</keyword>
<comment type="miscellaneous">
    <text evidence="8">Carbon 2 of the heme B porphyrin ring is defined according to the Fischer nomenclature.</text>
</comment>
<feature type="transmembrane region" description="Helical" evidence="8">
    <location>
        <begin position="291"/>
        <end position="310"/>
    </location>
</feature>
<dbReference type="KEGG" id="kyr:CVV65_03165"/>
<comment type="function">
    <text evidence="8">Converts heme B (protoheme IX) to heme O by substitution of the vinyl group on carbon 2 of heme B porphyrin ring with a hydroxyethyl farnesyl side group.</text>
</comment>
<evidence type="ECO:0000256" key="7">
    <source>
        <dbReference type="ARBA" id="ARBA00047690"/>
    </source>
</evidence>
<dbReference type="InterPro" id="IPR044878">
    <property type="entry name" value="UbiA_sf"/>
</dbReference>
<dbReference type="InterPro" id="IPR006369">
    <property type="entry name" value="Protohaem_IX_farnesylTrfase"/>
</dbReference>
<evidence type="ECO:0000256" key="2">
    <source>
        <dbReference type="ARBA" id="ARBA00022679"/>
    </source>
</evidence>
<dbReference type="GO" id="GO:0048034">
    <property type="term" value="P:heme O biosynthetic process"/>
    <property type="evidence" value="ECO:0007669"/>
    <property type="project" value="UniProtKB-UniRule"/>
</dbReference>
<feature type="transmembrane region" description="Helical" evidence="8">
    <location>
        <begin position="39"/>
        <end position="57"/>
    </location>
</feature>
<dbReference type="InterPro" id="IPR000537">
    <property type="entry name" value="UbiA_prenyltransferase"/>
</dbReference>
<reference evidence="11" key="1">
    <citation type="submission" date="2017-11" db="EMBL/GenBank/DDBJ databases">
        <title>Complete Genome Sequence of Kyrpidia sp. Strain EA-1, a thermophilic, hydrogen-oxidizing Bacterium, isolated from the Azores.</title>
        <authorList>
            <person name="Reiner J.E."/>
            <person name="Lapp C.J."/>
            <person name="Bunk B."/>
            <person name="Gescher J."/>
        </authorList>
    </citation>
    <scope>NUCLEOTIDE SEQUENCE [LARGE SCALE GENOMIC DNA]</scope>
    <source>
        <strain evidence="11">EA-1</strain>
    </source>
</reference>
<dbReference type="PANTHER" id="PTHR43448:SF2">
    <property type="entry name" value="PROTOHEME IX FARNESYLTRANSFERASE, MITOCHONDRIAL"/>
    <property type="match status" value="1"/>
</dbReference>
<evidence type="ECO:0000256" key="8">
    <source>
        <dbReference type="HAMAP-Rule" id="MF_00154"/>
    </source>
</evidence>
<proteinExistence type="inferred from homology"/>
<keyword evidence="4 8" id="KW-1133">Transmembrane helix</keyword>
<dbReference type="GO" id="GO:0005886">
    <property type="term" value="C:plasma membrane"/>
    <property type="evidence" value="ECO:0007669"/>
    <property type="project" value="UniProtKB-SubCell"/>
</dbReference>
<comment type="subunit">
    <text evidence="8">Interacts with CtaA.</text>
</comment>
<dbReference type="UniPathway" id="UPA00834">
    <property type="reaction ID" value="UER00712"/>
</dbReference>
<dbReference type="Proteomes" id="UP000231932">
    <property type="component" value="Chromosome"/>
</dbReference>
<feature type="transmembrane region" description="Helical" evidence="8">
    <location>
        <begin position="63"/>
        <end position="87"/>
    </location>
</feature>
<dbReference type="InterPro" id="IPR030470">
    <property type="entry name" value="UbiA_prenylTrfase_CS"/>
</dbReference>
<feature type="region of interest" description="Disordered" evidence="9">
    <location>
        <begin position="1"/>
        <end position="22"/>
    </location>
</feature>